<proteinExistence type="predicted"/>
<dbReference type="EMBL" id="LFNG01000018">
    <property type="protein sequence ID" value="KMQ70470.1"/>
    <property type="molecule type" value="Genomic_DNA"/>
</dbReference>
<dbReference type="RefSeq" id="WP_048500333.1">
    <property type="nucleotide sequence ID" value="NZ_LFNG01000018.1"/>
</dbReference>
<dbReference type="AlphaFoldDB" id="A0A0J7LN04"/>
<dbReference type="STRING" id="1304281.ACM44_12220"/>
<sequence>MKKSFFTICLLLSGVMMVLAQTGTILGSQIRIAEKKAGKYVGWTTDWIELSGNDRPILEITADTLVDAGTKYFVYYIKFTYEGETTEGTYVYDSVKSEAVRKEWNKKVVNCYVDEEGDYIYVEDISLQQLAKDSNTWAKYPNSTIQFINKDMNIAFK</sequence>
<evidence type="ECO:0000256" key="1">
    <source>
        <dbReference type="SAM" id="SignalP"/>
    </source>
</evidence>
<gene>
    <name evidence="2" type="ORF">ACM44_12220</name>
</gene>
<evidence type="ECO:0000313" key="2">
    <source>
        <dbReference type="EMBL" id="KMQ70470.1"/>
    </source>
</evidence>
<keyword evidence="3" id="KW-1185">Reference proteome</keyword>
<dbReference type="Proteomes" id="UP000035900">
    <property type="component" value="Unassembled WGS sequence"/>
</dbReference>
<feature type="chain" id="PRO_5005291123" evidence="1">
    <location>
        <begin position="21"/>
        <end position="157"/>
    </location>
</feature>
<reference evidence="2 3" key="1">
    <citation type="journal article" date="2004" name="Int. J. Syst. Evol. Microbiol.">
        <title>Kaistella koreensis gen. nov., sp. nov., a novel member of the Chryseobacterium-Bergeyella-Riemerella branch.</title>
        <authorList>
            <person name="Kim M.K."/>
            <person name="Im W.T."/>
            <person name="Shin Y.K."/>
            <person name="Lim J.H."/>
            <person name="Kim S.H."/>
            <person name="Lee B.C."/>
            <person name="Park M.Y."/>
            <person name="Lee K.Y."/>
            <person name="Lee S.T."/>
        </authorList>
    </citation>
    <scope>NUCLEOTIDE SEQUENCE [LARGE SCALE GENOMIC DNA]</scope>
    <source>
        <strain evidence="2 3">CCUG 49689</strain>
    </source>
</reference>
<comment type="caution">
    <text evidence="2">The sequence shown here is derived from an EMBL/GenBank/DDBJ whole genome shotgun (WGS) entry which is preliminary data.</text>
</comment>
<evidence type="ECO:0000313" key="3">
    <source>
        <dbReference type="Proteomes" id="UP000035900"/>
    </source>
</evidence>
<dbReference type="PATRIC" id="fig|1304281.5.peg.2633"/>
<protein>
    <submittedName>
        <fullName evidence="2">Uncharacterized protein</fullName>
    </submittedName>
</protein>
<organism evidence="2 3">
    <name type="scientific">Chryseobacterium koreense CCUG 49689</name>
    <dbReference type="NCBI Taxonomy" id="1304281"/>
    <lineage>
        <taxon>Bacteria</taxon>
        <taxon>Pseudomonadati</taxon>
        <taxon>Bacteroidota</taxon>
        <taxon>Flavobacteriia</taxon>
        <taxon>Flavobacteriales</taxon>
        <taxon>Weeksellaceae</taxon>
        <taxon>Chryseobacterium group</taxon>
        <taxon>Chryseobacterium</taxon>
    </lineage>
</organism>
<dbReference type="OrthoDB" id="9906302at2"/>
<keyword evidence="1" id="KW-0732">Signal</keyword>
<feature type="signal peptide" evidence="1">
    <location>
        <begin position="1"/>
        <end position="20"/>
    </location>
</feature>
<name>A0A0J7LN04_9FLAO</name>
<accession>A0A0J7LN04</accession>